<protein>
    <submittedName>
        <fullName evidence="1">Uncharacterized protein</fullName>
    </submittedName>
</protein>
<gene>
    <name evidence="1" type="ORF">HPB50_019850</name>
</gene>
<organism evidence="1 2">
    <name type="scientific">Hyalomma asiaticum</name>
    <name type="common">Tick</name>
    <dbReference type="NCBI Taxonomy" id="266040"/>
    <lineage>
        <taxon>Eukaryota</taxon>
        <taxon>Metazoa</taxon>
        <taxon>Ecdysozoa</taxon>
        <taxon>Arthropoda</taxon>
        <taxon>Chelicerata</taxon>
        <taxon>Arachnida</taxon>
        <taxon>Acari</taxon>
        <taxon>Parasitiformes</taxon>
        <taxon>Ixodida</taxon>
        <taxon>Ixodoidea</taxon>
        <taxon>Ixodidae</taxon>
        <taxon>Hyalomminae</taxon>
        <taxon>Hyalomma</taxon>
    </lineage>
</organism>
<reference evidence="1" key="1">
    <citation type="submission" date="2020-05" db="EMBL/GenBank/DDBJ databases">
        <title>Large-scale comparative analyses of tick genomes elucidate their genetic diversity and vector capacities.</title>
        <authorList>
            <person name="Jia N."/>
            <person name="Wang J."/>
            <person name="Shi W."/>
            <person name="Du L."/>
            <person name="Sun Y."/>
            <person name="Zhan W."/>
            <person name="Jiang J."/>
            <person name="Wang Q."/>
            <person name="Zhang B."/>
            <person name="Ji P."/>
            <person name="Sakyi L.B."/>
            <person name="Cui X."/>
            <person name="Yuan T."/>
            <person name="Jiang B."/>
            <person name="Yang W."/>
            <person name="Lam T.T.-Y."/>
            <person name="Chang Q."/>
            <person name="Ding S."/>
            <person name="Wang X."/>
            <person name="Zhu J."/>
            <person name="Ruan X."/>
            <person name="Zhao L."/>
            <person name="Wei J."/>
            <person name="Que T."/>
            <person name="Du C."/>
            <person name="Cheng J."/>
            <person name="Dai P."/>
            <person name="Han X."/>
            <person name="Huang E."/>
            <person name="Gao Y."/>
            <person name="Liu J."/>
            <person name="Shao H."/>
            <person name="Ye R."/>
            <person name="Li L."/>
            <person name="Wei W."/>
            <person name="Wang X."/>
            <person name="Wang C."/>
            <person name="Yang T."/>
            <person name="Huo Q."/>
            <person name="Li W."/>
            <person name="Guo W."/>
            <person name="Chen H."/>
            <person name="Zhou L."/>
            <person name="Ni X."/>
            <person name="Tian J."/>
            <person name="Zhou Y."/>
            <person name="Sheng Y."/>
            <person name="Liu T."/>
            <person name="Pan Y."/>
            <person name="Xia L."/>
            <person name="Li J."/>
            <person name="Zhao F."/>
            <person name="Cao W."/>
        </authorList>
    </citation>
    <scope>NUCLEOTIDE SEQUENCE</scope>
    <source>
        <strain evidence="1">Hyas-2018</strain>
    </source>
</reference>
<dbReference type="EMBL" id="CM023489">
    <property type="protein sequence ID" value="KAH6922848.1"/>
    <property type="molecule type" value="Genomic_DNA"/>
</dbReference>
<evidence type="ECO:0000313" key="1">
    <source>
        <dbReference type="EMBL" id="KAH6922848.1"/>
    </source>
</evidence>
<accession>A0ACB7RNA1</accession>
<comment type="caution">
    <text evidence="1">The sequence shown here is derived from an EMBL/GenBank/DDBJ whole genome shotgun (WGS) entry which is preliminary data.</text>
</comment>
<sequence>MIPFHFTAVLGFLLVGLYVGLRGTPTLPRIGYGDGDEASSSLLITGGRADWDVDGPFDAAVAADNAANEAAMDARSTGDANAAESEFIVESPSVNDLSDSSTVSVERNVEAAVTVVRVVDSRLSLRTTIPEWALVVADIAAEALGMICGHQPWALLPRWNEWISDAPLWPVCLVTAPFLLAIARYCFRGSPPEGARISSTRSRSHQSAIADVHSDVTVPGTGRDGAGHEDGHVQEAMTLRTIFGVSSGDRAPHLLTGNQRDGRSAPGTLTLRTVLGVSTRDNAPYLLTRKQRDGPSERGAADYQNRPIEAAALVIQRWTRTKFRRWLLDATARRSLERPVDERLRHGERTDQDAAGDVVLATGIEKSDVTVGDVATPTRSVHYEGDILRRPSSASNDRANVPDEPRRGPVPEVTINRRLPLTLLRFDAPFGRQATPYQPNTRSRWPHN</sequence>
<keyword evidence="2" id="KW-1185">Reference proteome</keyword>
<name>A0ACB7RNA1_HYAAI</name>
<dbReference type="Proteomes" id="UP000821845">
    <property type="component" value="Chromosome 9"/>
</dbReference>
<proteinExistence type="predicted"/>
<evidence type="ECO:0000313" key="2">
    <source>
        <dbReference type="Proteomes" id="UP000821845"/>
    </source>
</evidence>